<feature type="binding site" evidence="5">
    <location>
        <position position="193"/>
    </location>
    <ligand>
        <name>S-adenosyl-L-methionine</name>
        <dbReference type="ChEBI" id="CHEBI:59789"/>
    </ligand>
</feature>
<gene>
    <name evidence="5 8" type="primary">prmC</name>
    <name evidence="8" type="ORF">J8C06_02475</name>
</gene>
<evidence type="ECO:0000256" key="4">
    <source>
        <dbReference type="ARBA" id="ARBA00048391"/>
    </source>
</evidence>
<dbReference type="NCBIfam" id="TIGR00536">
    <property type="entry name" value="hemK_fam"/>
    <property type="match status" value="1"/>
</dbReference>
<dbReference type="GO" id="GO:0102559">
    <property type="term" value="F:peptide chain release factor N(5)-glutamine methyltransferase activity"/>
    <property type="evidence" value="ECO:0007669"/>
    <property type="project" value="UniProtKB-EC"/>
</dbReference>
<evidence type="ECO:0000256" key="5">
    <source>
        <dbReference type="HAMAP-Rule" id="MF_02126"/>
    </source>
</evidence>
<evidence type="ECO:0000256" key="3">
    <source>
        <dbReference type="ARBA" id="ARBA00022691"/>
    </source>
</evidence>
<dbReference type="Pfam" id="PF17827">
    <property type="entry name" value="PrmC_N"/>
    <property type="match status" value="1"/>
</dbReference>
<evidence type="ECO:0000256" key="1">
    <source>
        <dbReference type="ARBA" id="ARBA00022603"/>
    </source>
</evidence>
<dbReference type="PROSITE" id="PS00092">
    <property type="entry name" value="N6_MTASE"/>
    <property type="match status" value="1"/>
</dbReference>
<dbReference type="PANTHER" id="PTHR18895">
    <property type="entry name" value="HEMK METHYLTRANSFERASE"/>
    <property type="match status" value="1"/>
</dbReference>
<organism evidence="8 9">
    <name type="scientific">Chloracidobacterium validum</name>
    <dbReference type="NCBI Taxonomy" id="2821543"/>
    <lineage>
        <taxon>Bacteria</taxon>
        <taxon>Pseudomonadati</taxon>
        <taxon>Acidobacteriota</taxon>
        <taxon>Terriglobia</taxon>
        <taxon>Terriglobales</taxon>
        <taxon>Acidobacteriaceae</taxon>
        <taxon>Chloracidobacterium</taxon>
    </lineage>
</organism>
<dbReference type="EMBL" id="CP072648">
    <property type="protein sequence ID" value="QUW03324.1"/>
    <property type="molecule type" value="Genomic_DNA"/>
</dbReference>
<dbReference type="InterPro" id="IPR019874">
    <property type="entry name" value="RF_methyltr_PrmC"/>
</dbReference>
<dbReference type="HAMAP" id="MF_02126">
    <property type="entry name" value="RF_methyltr_PrmC"/>
    <property type="match status" value="1"/>
</dbReference>
<dbReference type="InterPro" id="IPR002052">
    <property type="entry name" value="DNA_methylase_N6_adenine_CS"/>
</dbReference>
<dbReference type="NCBIfam" id="TIGR03534">
    <property type="entry name" value="RF_mod_PrmC"/>
    <property type="match status" value="1"/>
</dbReference>
<protein>
    <recommendedName>
        <fullName evidence="5">Release factor glutamine methyltransferase</fullName>
        <shortName evidence="5">RF MTase</shortName>
        <ecNumber evidence="5">2.1.1.297</ecNumber>
    </recommendedName>
    <alternativeName>
        <fullName evidence="5">N5-glutamine methyltransferase PrmC</fullName>
    </alternativeName>
    <alternativeName>
        <fullName evidence="5">Protein-(glutamine-N5) MTase PrmC</fullName>
    </alternativeName>
    <alternativeName>
        <fullName evidence="5">Protein-glutamine N-methyltransferase PrmC</fullName>
    </alternativeName>
</protein>
<feature type="domain" description="Release factor glutamine methyltransferase N-terminal" evidence="7">
    <location>
        <begin position="7"/>
        <end position="77"/>
    </location>
</feature>
<sequence length="308" mass="33516">MSVTLGELVKEGAQRLAAGQVPDPYRTAVHLVRETLEVDAAKLIAHPEHQVDEDVVALVRQAFARRAGGEPLQYITGRQSFYGRTFQVTSDVLIPRPETELLVEAVLDYTRGQVRTDWRVLDVGTGSGCLAVTLAAELPGAQVWAVDISPAALAVATANAQCQGVAERVAFVESDWLSALPTDTPPFDIIVSNPPYIAEHEFTGLQREVRDHEPYVALIAGPSGTEAYERLLSELPPWLAPGGILACEVGFGQATQVGALAEIHGWQVQRVMNDLQGIPRALLFTPLPMWWTINERVNYPPGSSSDTY</sequence>
<dbReference type="Gene3D" id="3.40.50.150">
    <property type="entry name" value="Vaccinia Virus protein VP39"/>
    <property type="match status" value="1"/>
</dbReference>
<reference evidence="8 9" key="1">
    <citation type="submission" date="2021-03" db="EMBL/GenBank/DDBJ databases">
        <title>Genomic and phenotypic characterization of Chloracidobacterium isolates provides evidence for multiple species.</title>
        <authorList>
            <person name="Saini M.K."/>
            <person name="Costas A.M.G."/>
            <person name="Tank M."/>
            <person name="Bryant D.A."/>
        </authorList>
    </citation>
    <scope>NUCLEOTIDE SEQUENCE [LARGE SCALE GENOMIC DNA]</scope>
    <source>
        <strain evidence="8 9">BV2-C</strain>
    </source>
</reference>
<dbReference type="RefSeq" id="WP_211429215.1">
    <property type="nucleotide sequence ID" value="NZ_CP072648.1"/>
</dbReference>
<proteinExistence type="inferred from homology"/>
<dbReference type="Gene3D" id="1.10.8.10">
    <property type="entry name" value="DNA helicase RuvA subunit, C-terminal domain"/>
    <property type="match status" value="1"/>
</dbReference>
<keyword evidence="9" id="KW-1185">Reference proteome</keyword>
<dbReference type="GO" id="GO:0032259">
    <property type="term" value="P:methylation"/>
    <property type="evidence" value="ECO:0007669"/>
    <property type="project" value="UniProtKB-KW"/>
</dbReference>
<comment type="similarity">
    <text evidence="5">Belongs to the protein N5-glutamine methyltransferase family. PrmC subfamily.</text>
</comment>
<dbReference type="InterPro" id="IPR007848">
    <property type="entry name" value="Small_mtfrase_dom"/>
</dbReference>
<feature type="binding site" evidence="5">
    <location>
        <position position="147"/>
    </location>
    <ligand>
        <name>S-adenosyl-L-methionine</name>
        <dbReference type="ChEBI" id="CHEBI:59789"/>
    </ligand>
</feature>
<dbReference type="InterPro" id="IPR050320">
    <property type="entry name" value="N5-glutamine_MTase"/>
</dbReference>
<comment type="catalytic activity">
    <reaction evidence="4 5">
        <text>L-glutaminyl-[peptide chain release factor] + S-adenosyl-L-methionine = N(5)-methyl-L-glutaminyl-[peptide chain release factor] + S-adenosyl-L-homocysteine + H(+)</text>
        <dbReference type="Rhea" id="RHEA:42896"/>
        <dbReference type="Rhea" id="RHEA-COMP:10271"/>
        <dbReference type="Rhea" id="RHEA-COMP:10272"/>
        <dbReference type="ChEBI" id="CHEBI:15378"/>
        <dbReference type="ChEBI" id="CHEBI:30011"/>
        <dbReference type="ChEBI" id="CHEBI:57856"/>
        <dbReference type="ChEBI" id="CHEBI:59789"/>
        <dbReference type="ChEBI" id="CHEBI:61891"/>
        <dbReference type="EC" id="2.1.1.297"/>
    </reaction>
</comment>
<keyword evidence="2 5" id="KW-0808">Transferase</keyword>
<dbReference type="EC" id="2.1.1.297" evidence="5"/>
<accession>A0ABX8B8R3</accession>
<comment type="function">
    <text evidence="5">Methylates the class 1 translation termination release factors RF1/PrfA and RF2/PrfB on the glutamine residue of the universally conserved GGQ motif.</text>
</comment>
<dbReference type="Proteomes" id="UP000676506">
    <property type="component" value="Chromosome 1"/>
</dbReference>
<dbReference type="InterPro" id="IPR040758">
    <property type="entry name" value="PrmC_N"/>
</dbReference>
<dbReference type="InterPro" id="IPR029063">
    <property type="entry name" value="SAM-dependent_MTases_sf"/>
</dbReference>
<evidence type="ECO:0000256" key="2">
    <source>
        <dbReference type="ARBA" id="ARBA00022679"/>
    </source>
</evidence>
<name>A0ABX8B8R3_9BACT</name>
<dbReference type="PANTHER" id="PTHR18895:SF74">
    <property type="entry name" value="MTRF1L RELEASE FACTOR GLUTAMINE METHYLTRANSFERASE"/>
    <property type="match status" value="1"/>
</dbReference>
<feature type="binding site" evidence="5">
    <location>
        <begin position="193"/>
        <end position="196"/>
    </location>
    <ligand>
        <name>substrate</name>
    </ligand>
</feature>
<evidence type="ECO:0000313" key="9">
    <source>
        <dbReference type="Proteomes" id="UP000676506"/>
    </source>
</evidence>
<feature type="domain" description="Methyltransferase small" evidence="6">
    <location>
        <begin position="100"/>
        <end position="201"/>
    </location>
</feature>
<feature type="binding site" evidence="5">
    <location>
        <begin position="124"/>
        <end position="128"/>
    </location>
    <ligand>
        <name>S-adenosyl-L-methionine</name>
        <dbReference type="ChEBI" id="CHEBI:59789"/>
    </ligand>
</feature>
<evidence type="ECO:0000259" key="6">
    <source>
        <dbReference type="Pfam" id="PF05175"/>
    </source>
</evidence>
<keyword evidence="1 5" id="KW-0489">Methyltransferase</keyword>
<dbReference type="InterPro" id="IPR004556">
    <property type="entry name" value="HemK-like"/>
</dbReference>
<evidence type="ECO:0000313" key="8">
    <source>
        <dbReference type="EMBL" id="QUW03324.1"/>
    </source>
</evidence>
<keyword evidence="3 5" id="KW-0949">S-adenosyl-L-methionine</keyword>
<evidence type="ECO:0000259" key="7">
    <source>
        <dbReference type="Pfam" id="PF17827"/>
    </source>
</evidence>
<dbReference type="CDD" id="cd02440">
    <property type="entry name" value="AdoMet_MTases"/>
    <property type="match status" value="1"/>
</dbReference>
<dbReference type="SUPFAM" id="SSF53335">
    <property type="entry name" value="S-adenosyl-L-methionine-dependent methyltransferases"/>
    <property type="match status" value="1"/>
</dbReference>
<feature type="binding site" evidence="5">
    <location>
        <position position="176"/>
    </location>
    <ligand>
        <name>S-adenosyl-L-methionine</name>
        <dbReference type="ChEBI" id="CHEBI:59789"/>
    </ligand>
</feature>
<dbReference type="Pfam" id="PF05175">
    <property type="entry name" value="MTS"/>
    <property type="match status" value="1"/>
</dbReference>